<keyword evidence="2 5" id="KW-0645">Protease</keyword>
<proteinExistence type="inferred from homology"/>
<evidence type="ECO:0000259" key="7">
    <source>
        <dbReference type="Pfam" id="PF18962"/>
    </source>
</evidence>
<dbReference type="GO" id="GO:0004252">
    <property type="term" value="F:serine-type endopeptidase activity"/>
    <property type="evidence" value="ECO:0007669"/>
    <property type="project" value="UniProtKB-UniRule"/>
</dbReference>
<accession>A0A9E2SEL3</accession>
<evidence type="ECO:0000259" key="6">
    <source>
        <dbReference type="Pfam" id="PF00082"/>
    </source>
</evidence>
<dbReference type="Pfam" id="PF18962">
    <property type="entry name" value="Por_Secre_tail"/>
    <property type="match status" value="1"/>
</dbReference>
<keyword evidence="3 5" id="KW-0378">Hydrolase</keyword>
<dbReference type="InterPro" id="IPR051048">
    <property type="entry name" value="Peptidase_S8/S53_subtilisin"/>
</dbReference>
<dbReference type="PANTHER" id="PTHR43399">
    <property type="entry name" value="SUBTILISIN-RELATED"/>
    <property type="match status" value="1"/>
</dbReference>
<organism evidence="8 9">
    <name type="scientific">Pinibacter aurantiacus</name>
    <dbReference type="NCBI Taxonomy" id="2851599"/>
    <lineage>
        <taxon>Bacteria</taxon>
        <taxon>Pseudomonadati</taxon>
        <taxon>Bacteroidota</taxon>
        <taxon>Chitinophagia</taxon>
        <taxon>Chitinophagales</taxon>
        <taxon>Chitinophagaceae</taxon>
        <taxon>Pinibacter</taxon>
    </lineage>
</organism>
<feature type="active site" description="Charge relay system" evidence="5">
    <location>
        <position position="234"/>
    </location>
</feature>
<dbReference type="Proteomes" id="UP000812270">
    <property type="component" value="Unassembled WGS sequence"/>
</dbReference>
<sequence length="1765" mass="191823">MKQIILFSFLLAFIGNEISAQEKVIRLKNGAVKTGENLLKQKFLNRYQQNVSFKNNLYTIVQLSKVPDTETRKQLKEKGILLQAPLGSNSFLAEIKTGSIASLPPDITGVYNIPAEAKIDSKLDDESVLHEPNSFVSVMFFGSLTKQEVVDQLTKTGATIANSELKPGNAVFVKASPEIIQKIAALPFINYIGLQTLKDVPLNYNNRAAHSIDALQSISGRNLTGKNVTVGVGDNANPATHLDFGNRLLVRTPSGPEAHGTHVTGTVGGGGIVNPPFKGMAPQTTLINQYFSNIIAFAPLYYSDNHMVLSNNSYYSGADLCPGNGAYDVLSNYIDDQLYTYPNILHVFAAGNDGKLTCAPFPATYSTVKSGFQCAKNVLTVGNLDNLNNYQLNASSSRGPTDDGRLKPEIVAGGTGIASTYPNNSYGILTGTSQSTPTVTGTLALLYERYRQLNAGADPSSALIKALVCNTAEDKGAAGPDYLYGYGNLNARRAVEALEKNNYFINTATNGSVQTQTISNVPADAQVKIILCWIDPPASPNAVNALINNLDLTITDASGTSHKPLTLNPANVAAVATEAVDNFNNIEQVVVTNLTAGNFTINVTGTNVPTGNQDYVVVYQVLPASVTVDYPFGDETFLPATTEKVRWSYFGTDVNTFSVDYSLDNGTSWVNIRNNVRADSTLMDWPIPAGITQTTKALIRVTRNNVGYSDVSDYNFRILRQPTITSTPLCPGYVQLSWSNLSPITTSYNLYMLKGDSLQKIQNLTGTSVSMALDQDSTYYFAVEPVANGVTGRRSLLATVTATGGTCSSSILDNNFVMDSIMSPATGRLFTSTALKSNNAIQVRLRNGDDASSGTSSYNISYQVNGGPIVTETSNVAVPAGGSSIYTFSSTYDFSAPGTYQFKAWVKHTGDTRQDDDTLTTTIQQLANDPLALTPSFTEDFEAAAVQTVQTKKQGLVNLDRADFNTNSNNGRLRTFVNSGIARSGNRCATLDQAIYNAFASTDSLTLTFNLSSYSPADQLWLDFFYKNHGVDFTLPGNRVWIRGSDTSLWLPVFTLPINTADFGIYKPAISKNITEILSAAAQKVSSSFQIRFGTQGYTSANSVIPTGNLDDGYSFDDVTITKSANDVGVLSFVAPDTSNICQFGSAEQVSIHLKNYTATTLSNIPVTVNVNGATTTEIIGAIPPGEMTYTFTHTVDLSAFQQYTISAWVKNPTDNYPNNDTLQPISFHTVPFINTFPYVEGFENNNGNWYTDGVNDSWEWGAPLKPVISKAANGSKIWTTSLYFSYNNNELSYLYSPCFDVSGMANPMLSFSHIFQLENCDCDGHWVEYSTDGSTWTKLGVANTGTNWYNNATKNIWQTPSLTKWHVASYDLPKSSRLHLRFVMNSDPGSTFDGVGIDDVTIFDKATIYSGPDISSGITNTASGNQWIDFNDASGKRVASIHPHGQNLGNATAKVFFNPGTQIRISQGQYYLDRNIVVQTQNAPTDSVSVRFYFLDAEAQKLMAATGCATCTTITDPYASGVTQYSGLPTEEDGGLANNVSSSGVYRFILPHSQATVMPYNNGYYAEYKVSRFSEFWINNGGTTNDVPLPLQLLSFTADVKNAKGILNWQTEKEINTQSFIVEKSIDGSQFKQIGKVSAKNNGSTVNNYSFIDDNLTTGKNYYRLKMTDINGQFTYSPVRAIVYNQNNFDVMIYPNPATGNTVYIKTSANCSSLELKDMTGKRLQLITTSGKQNTFDVSGISSGLYLLVITTDAGTRVEKIVRE</sequence>
<evidence type="ECO:0000313" key="8">
    <source>
        <dbReference type="EMBL" id="MBV4360082.1"/>
    </source>
</evidence>
<dbReference type="PROSITE" id="PS00137">
    <property type="entry name" value="SUBTILASE_HIS"/>
    <property type="match status" value="1"/>
</dbReference>
<evidence type="ECO:0000256" key="4">
    <source>
        <dbReference type="ARBA" id="ARBA00022825"/>
    </source>
</evidence>
<protein>
    <submittedName>
        <fullName evidence="8">S8 family serine peptidase</fullName>
    </submittedName>
</protein>
<gene>
    <name evidence="8" type="ORF">KTO63_23155</name>
</gene>
<dbReference type="EMBL" id="JAHSPG010000016">
    <property type="protein sequence ID" value="MBV4360082.1"/>
    <property type="molecule type" value="Genomic_DNA"/>
</dbReference>
<evidence type="ECO:0000256" key="3">
    <source>
        <dbReference type="ARBA" id="ARBA00022801"/>
    </source>
</evidence>
<feature type="active site" description="Charge relay system" evidence="5">
    <location>
        <position position="259"/>
    </location>
</feature>
<dbReference type="PANTHER" id="PTHR43399:SF4">
    <property type="entry name" value="CELL WALL-ASSOCIATED PROTEASE"/>
    <property type="match status" value="1"/>
</dbReference>
<dbReference type="GO" id="GO:0006508">
    <property type="term" value="P:proteolysis"/>
    <property type="evidence" value="ECO:0007669"/>
    <property type="project" value="UniProtKB-KW"/>
</dbReference>
<keyword evidence="9" id="KW-1185">Reference proteome</keyword>
<feature type="active site" description="Charge relay system" evidence="5">
    <location>
        <position position="433"/>
    </location>
</feature>
<dbReference type="PROSITE" id="PS00138">
    <property type="entry name" value="SUBTILASE_SER"/>
    <property type="match status" value="1"/>
</dbReference>
<dbReference type="InterPro" id="IPR022398">
    <property type="entry name" value="Peptidase_S8_His-AS"/>
</dbReference>
<comment type="similarity">
    <text evidence="1 5">Belongs to the peptidase S8 family.</text>
</comment>
<feature type="domain" description="Secretion system C-terminal sorting" evidence="7">
    <location>
        <begin position="1694"/>
        <end position="1763"/>
    </location>
</feature>
<comment type="caution">
    <text evidence="8">The sequence shown here is derived from an EMBL/GenBank/DDBJ whole genome shotgun (WGS) entry which is preliminary data.</text>
</comment>
<name>A0A9E2SEL3_9BACT</name>
<dbReference type="InterPro" id="IPR000209">
    <property type="entry name" value="Peptidase_S8/S53_dom"/>
</dbReference>
<reference evidence="8" key="1">
    <citation type="submission" date="2021-06" db="EMBL/GenBank/DDBJ databases">
        <authorList>
            <person name="Huq M.A."/>
        </authorList>
    </citation>
    <scope>NUCLEOTIDE SEQUENCE</scope>
    <source>
        <strain evidence="8">MAH-26</strain>
    </source>
</reference>
<dbReference type="NCBIfam" id="TIGR04183">
    <property type="entry name" value="Por_Secre_tail"/>
    <property type="match status" value="1"/>
</dbReference>
<dbReference type="InterPro" id="IPR026444">
    <property type="entry name" value="Secre_tail"/>
</dbReference>
<dbReference type="Pfam" id="PF20773">
    <property type="entry name" value="InhA-like_MAM"/>
    <property type="match status" value="1"/>
</dbReference>
<dbReference type="Pfam" id="PF00082">
    <property type="entry name" value="Peptidase_S8"/>
    <property type="match status" value="1"/>
</dbReference>
<evidence type="ECO:0000256" key="2">
    <source>
        <dbReference type="ARBA" id="ARBA00022670"/>
    </source>
</evidence>
<evidence type="ECO:0000256" key="1">
    <source>
        <dbReference type="ARBA" id="ARBA00011073"/>
    </source>
</evidence>
<evidence type="ECO:0000313" key="9">
    <source>
        <dbReference type="Proteomes" id="UP000812270"/>
    </source>
</evidence>
<keyword evidence="4 5" id="KW-0720">Serine protease</keyword>
<evidence type="ECO:0000256" key="5">
    <source>
        <dbReference type="PROSITE-ProRule" id="PRU01240"/>
    </source>
</evidence>
<dbReference type="InterPro" id="IPR023828">
    <property type="entry name" value="Peptidase_S8_Ser-AS"/>
</dbReference>
<feature type="domain" description="Peptidase S8/S53" evidence="6">
    <location>
        <begin position="225"/>
        <end position="487"/>
    </location>
</feature>
<dbReference type="PROSITE" id="PS51892">
    <property type="entry name" value="SUBTILASE"/>
    <property type="match status" value="1"/>
</dbReference>
<dbReference type="RefSeq" id="WP_217794334.1">
    <property type="nucleotide sequence ID" value="NZ_JAHSPG010000016.1"/>
</dbReference>